<name>A0A330M7C3_9GAMM</name>
<sequence>MIAQREFSASEAMSEAHSYSTF</sequence>
<gene>
    <name evidence="2" type="ORF">SHEWBE_3341</name>
</gene>
<proteinExistence type="predicted"/>
<evidence type="ECO:0000313" key="2">
    <source>
        <dbReference type="EMBL" id="SQH77304.1"/>
    </source>
</evidence>
<feature type="region of interest" description="Disordered" evidence="1">
    <location>
        <begin position="1"/>
        <end position="22"/>
    </location>
</feature>
<evidence type="ECO:0000256" key="1">
    <source>
        <dbReference type="SAM" id="MobiDB-lite"/>
    </source>
</evidence>
<dbReference type="EMBL" id="LS483452">
    <property type="protein sequence ID" value="SQH77304.1"/>
    <property type="molecule type" value="Genomic_DNA"/>
</dbReference>
<organism evidence="2 3">
    <name type="scientific">Shewanella benthica</name>
    <dbReference type="NCBI Taxonomy" id="43661"/>
    <lineage>
        <taxon>Bacteria</taxon>
        <taxon>Pseudomonadati</taxon>
        <taxon>Pseudomonadota</taxon>
        <taxon>Gammaproteobacteria</taxon>
        <taxon>Alteromonadales</taxon>
        <taxon>Shewanellaceae</taxon>
        <taxon>Shewanella</taxon>
    </lineage>
</organism>
<dbReference type="KEGG" id="sbk:SHEWBE_3341"/>
<accession>A0A330M7C3</accession>
<protein>
    <submittedName>
        <fullName evidence="2">Uncharacterized protein</fullName>
    </submittedName>
</protein>
<reference evidence="3" key="1">
    <citation type="submission" date="2018-06" db="EMBL/GenBank/DDBJ databases">
        <authorList>
            <person name="Cea G.-C."/>
            <person name="William W."/>
        </authorList>
    </citation>
    <scope>NUCLEOTIDE SEQUENCE [LARGE SCALE GENOMIC DNA]</scope>
    <source>
        <strain evidence="3">DB21MT-2</strain>
    </source>
</reference>
<dbReference type="Proteomes" id="UP000250123">
    <property type="component" value="Chromosome SHEWBE"/>
</dbReference>
<dbReference type="AlphaFoldDB" id="A0A330M7C3"/>
<evidence type="ECO:0000313" key="3">
    <source>
        <dbReference type="Proteomes" id="UP000250123"/>
    </source>
</evidence>